<keyword evidence="2" id="KW-0812">Transmembrane</keyword>
<evidence type="ECO:0000259" key="3">
    <source>
        <dbReference type="Pfam" id="PF13360"/>
    </source>
</evidence>
<dbReference type="InterPro" id="IPR015943">
    <property type="entry name" value="WD40/YVTN_repeat-like_dom_sf"/>
</dbReference>
<evidence type="ECO:0000313" key="5">
    <source>
        <dbReference type="Proteomes" id="UP001596455"/>
    </source>
</evidence>
<protein>
    <submittedName>
        <fullName evidence="4">PQQ-binding-like beta-propeller repeat protein</fullName>
    </submittedName>
</protein>
<evidence type="ECO:0000256" key="2">
    <source>
        <dbReference type="SAM" id="Phobius"/>
    </source>
</evidence>
<feature type="domain" description="Pyrrolo-quinoline quinone repeat" evidence="3">
    <location>
        <begin position="378"/>
        <end position="509"/>
    </location>
</feature>
<sequence>MTAAVGRQGAPSPARRPTWSGHARPAVVRTLRALVPVLVVVAVSVAIYPAASPASRSTELVSYLPADSRVDSVRQSPSGEIWQASQARVPPAQAWDALAPDTRDALGYRDDADAPELAGSWLVVDILPRAAVGDLRTTGFHVGPDAITLQSAENARSWSAFSPGLPVLTTGMLRGETVEWSGRFLTAQRGGEPARHRATAEVTARRVPDSHGCVETSARLAFPDGSVQDRTHRWCSGAGAGWAGEGIQVGSRGPSLVRTDEQTSSSKDQPAGAVPLPPDLTGRVADATFYREVNSTFYVDSQVGLAALEARENIVLIARDDGWVSRWDPLRTDQDEDSARWLGWRAMPGGHVTALASAGRMTVVGTTADAVSGYTSDGIRRWRQATSDVVTWIETTDETAVVIDASGTVQLLDARTGERRWSRAFSSRAVAAVAGGHVAVHDGDGFTVLAAATGEPLWSRGSGDETSDVGVEMVADLVVTKADGWLVARSRDDGAVRWWRRVDPMATIRATDEQVLILGTSSAEMVGPDGELRWRAAPTLVAHLSGERAVLAYRDHLELWDRAGRVASWEYPAELEQPSASPRAIALTHRGVLAYQTGLAGSRWVEYR</sequence>
<evidence type="ECO:0000313" key="4">
    <source>
        <dbReference type="EMBL" id="MFC7406826.1"/>
    </source>
</evidence>
<dbReference type="SUPFAM" id="SSF50998">
    <property type="entry name" value="Quinoprotein alcohol dehydrogenase-like"/>
    <property type="match status" value="1"/>
</dbReference>
<keyword evidence="5" id="KW-1185">Reference proteome</keyword>
<dbReference type="EMBL" id="JBHTCQ010000004">
    <property type="protein sequence ID" value="MFC7406826.1"/>
    <property type="molecule type" value="Genomic_DNA"/>
</dbReference>
<name>A0ABW2QBG2_9MICO</name>
<reference evidence="5" key="1">
    <citation type="journal article" date="2019" name="Int. J. Syst. Evol. Microbiol.">
        <title>The Global Catalogue of Microorganisms (GCM) 10K type strain sequencing project: providing services to taxonomists for standard genome sequencing and annotation.</title>
        <authorList>
            <consortium name="The Broad Institute Genomics Platform"/>
            <consortium name="The Broad Institute Genome Sequencing Center for Infectious Disease"/>
            <person name="Wu L."/>
            <person name="Ma J."/>
        </authorList>
    </citation>
    <scope>NUCLEOTIDE SEQUENCE [LARGE SCALE GENOMIC DNA]</scope>
    <source>
        <strain evidence="5">JCM 1490</strain>
    </source>
</reference>
<dbReference type="InterPro" id="IPR011047">
    <property type="entry name" value="Quinoprotein_ADH-like_sf"/>
</dbReference>
<feature type="region of interest" description="Disordered" evidence="1">
    <location>
        <begin position="245"/>
        <end position="279"/>
    </location>
</feature>
<gene>
    <name evidence="4" type="ORF">ACFQQL_17025</name>
</gene>
<feature type="transmembrane region" description="Helical" evidence="2">
    <location>
        <begin position="33"/>
        <end position="51"/>
    </location>
</feature>
<dbReference type="InterPro" id="IPR002372">
    <property type="entry name" value="PQQ_rpt_dom"/>
</dbReference>
<dbReference type="Pfam" id="PF13360">
    <property type="entry name" value="PQQ_2"/>
    <property type="match status" value="1"/>
</dbReference>
<comment type="caution">
    <text evidence="4">The sequence shown here is derived from an EMBL/GenBank/DDBJ whole genome shotgun (WGS) entry which is preliminary data.</text>
</comment>
<accession>A0ABW2QBG2</accession>
<organism evidence="4 5">
    <name type="scientific">Georgenia alba</name>
    <dbReference type="NCBI Taxonomy" id="2233858"/>
    <lineage>
        <taxon>Bacteria</taxon>
        <taxon>Bacillati</taxon>
        <taxon>Actinomycetota</taxon>
        <taxon>Actinomycetes</taxon>
        <taxon>Micrococcales</taxon>
        <taxon>Bogoriellaceae</taxon>
        <taxon>Georgenia</taxon>
    </lineage>
</organism>
<evidence type="ECO:0000256" key="1">
    <source>
        <dbReference type="SAM" id="MobiDB-lite"/>
    </source>
</evidence>
<dbReference type="RefSeq" id="WP_382396354.1">
    <property type="nucleotide sequence ID" value="NZ_JBHTCQ010000004.1"/>
</dbReference>
<dbReference type="Gene3D" id="2.130.10.10">
    <property type="entry name" value="YVTN repeat-like/Quinoprotein amine dehydrogenase"/>
    <property type="match status" value="1"/>
</dbReference>
<keyword evidence="2" id="KW-0472">Membrane</keyword>
<dbReference type="Proteomes" id="UP001596455">
    <property type="component" value="Unassembled WGS sequence"/>
</dbReference>
<proteinExistence type="predicted"/>
<keyword evidence="2" id="KW-1133">Transmembrane helix</keyword>
<feature type="region of interest" description="Disordered" evidence="1">
    <location>
        <begin position="1"/>
        <end position="22"/>
    </location>
</feature>